<sequence>MVSSTIKERSDLKLGQRLIDVAYDWNVHNDLYPSLKDIDTFLKTFKSENATRSIKNCNNLRHIALSPEQLKVVQICRTQIQHIQSNIGDKSNQMIKRVIIQGKAGSGKSTLINAIVQEVTDALGCDAIAVVAPTGAAALNLQLLFEVSDTAMTKCEITKSIYSAKLNARTRMIRVMLRLRYEDTTTSVLSEPVVALYDRSPTFRYFFRGFPAISNHFNGLALQEMSGAAYTRDSIASYDKKLDIPDLKKKHFQTMMEKMWIPKKYHDFYEVTEKLLLRKYTFCAIAVFVVLTSERKTISSSFRILWIVRPKKFLEETVMKINRGFPYIHEDLLQKAARVDRESTRISAQIHEDLSTWTLYLIHVRSSWNQCPILEESLYDPRGISVDRFTWICTQFFFSTGYAWAQIRCAAPRRTDHHHHHDHREKNCGWYFMRVYIYERMMLVRAHDRRRAARHCIITSIKLIDRASLRIKRSSIIIV</sequence>
<keyword evidence="2" id="KW-1185">Reference proteome</keyword>
<organism evidence="1 2">
    <name type="scientific">Trichogramma brassicae</name>
    <dbReference type="NCBI Taxonomy" id="86971"/>
    <lineage>
        <taxon>Eukaryota</taxon>
        <taxon>Metazoa</taxon>
        <taxon>Ecdysozoa</taxon>
        <taxon>Arthropoda</taxon>
        <taxon>Hexapoda</taxon>
        <taxon>Insecta</taxon>
        <taxon>Pterygota</taxon>
        <taxon>Neoptera</taxon>
        <taxon>Endopterygota</taxon>
        <taxon>Hymenoptera</taxon>
        <taxon>Apocrita</taxon>
        <taxon>Proctotrupomorpha</taxon>
        <taxon>Chalcidoidea</taxon>
        <taxon>Trichogrammatidae</taxon>
        <taxon>Trichogramma</taxon>
    </lineage>
</organism>
<accession>A0A6H5IU31</accession>
<dbReference type="Proteomes" id="UP000479190">
    <property type="component" value="Unassembled WGS sequence"/>
</dbReference>
<evidence type="ECO:0008006" key="3">
    <source>
        <dbReference type="Google" id="ProtNLM"/>
    </source>
</evidence>
<dbReference type="InterPro" id="IPR027417">
    <property type="entry name" value="P-loop_NTPase"/>
</dbReference>
<dbReference type="EMBL" id="CADCXV010001076">
    <property type="protein sequence ID" value="CAB0040952.1"/>
    <property type="molecule type" value="Genomic_DNA"/>
</dbReference>
<dbReference type="OrthoDB" id="8196283at2759"/>
<reference evidence="1 2" key="1">
    <citation type="submission" date="2020-02" db="EMBL/GenBank/DDBJ databases">
        <authorList>
            <person name="Ferguson B K."/>
        </authorList>
    </citation>
    <scope>NUCLEOTIDE SEQUENCE [LARGE SCALE GENOMIC DNA]</scope>
</reference>
<evidence type="ECO:0000313" key="1">
    <source>
        <dbReference type="EMBL" id="CAB0040952.1"/>
    </source>
</evidence>
<proteinExistence type="predicted"/>
<dbReference type="Pfam" id="PF13245">
    <property type="entry name" value="AAA_19"/>
    <property type="match status" value="1"/>
</dbReference>
<name>A0A6H5IU31_9HYME</name>
<gene>
    <name evidence="1" type="ORF">TBRA_LOCUS12642</name>
</gene>
<dbReference type="SUPFAM" id="SSF52540">
    <property type="entry name" value="P-loop containing nucleoside triphosphate hydrolases"/>
    <property type="match status" value="1"/>
</dbReference>
<evidence type="ECO:0000313" key="2">
    <source>
        <dbReference type="Proteomes" id="UP000479190"/>
    </source>
</evidence>
<protein>
    <recommendedName>
        <fullName evidence="3">ATP-dependent DNA helicase</fullName>
    </recommendedName>
</protein>
<dbReference type="AlphaFoldDB" id="A0A6H5IU31"/>
<dbReference type="Gene3D" id="3.40.50.300">
    <property type="entry name" value="P-loop containing nucleotide triphosphate hydrolases"/>
    <property type="match status" value="1"/>
</dbReference>